<dbReference type="Proteomes" id="UP000193380">
    <property type="component" value="Unassembled WGS sequence"/>
</dbReference>
<dbReference type="STRING" id="8022.A0A060WID3"/>
<evidence type="ECO:0000313" key="2">
    <source>
        <dbReference type="Proteomes" id="UP000193380"/>
    </source>
</evidence>
<dbReference type="AlphaFoldDB" id="A0A060WID3"/>
<reference evidence="1" key="2">
    <citation type="submission" date="2014-03" db="EMBL/GenBank/DDBJ databases">
        <authorList>
            <person name="Genoscope - CEA"/>
        </authorList>
    </citation>
    <scope>NUCLEOTIDE SEQUENCE</scope>
</reference>
<proteinExistence type="predicted"/>
<organism evidence="1 2">
    <name type="scientific">Oncorhynchus mykiss</name>
    <name type="common">Rainbow trout</name>
    <name type="synonym">Salmo gairdneri</name>
    <dbReference type="NCBI Taxonomy" id="8022"/>
    <lineage>
        <taxon>Eukaryota</taxon>
        <taxon>Metazoa</taxon>
        <taxon>Chordata</taxon>
        <taxon>Craniata</taxon>
        <taxon>Vertebrata</taxon>
        <taxon>Euteleostomi</taxon>
        <taxon>Actinopterygii</taxon>
        <taxon>Neopterygii</taxon>
        <taxon>Teleostei</taxon>
        <taxon>Protacanthopterygii</taxon>
        <taxon>Salmoniformes</taxon>
        <taxon>Salmonidae</taxon>
        <taxon>Salmoninae</taxon>
        <taxon>Oncorhynchus</taxon>
    </lineage>
</organism>
<protein>
    <submittedName>
        <fullName evidence="1">Uncharacterized protein</fullName>
    </submittedName>
</protein>
<accession>A0A060WID3</accession>
<gene>
    <name evidence="1" type="ORF">GSONMT00076860001</name>
</gene>
<dbReference type="PaxDb" id="8022-A0A060WID3"/>
<dbReference type="EMBL" id="FR904571">
    <property type="protein sequence ID" value="CDQ67063.1"/>
    <property type="molecule type" value="Genomic_DNA"/>
</dbReference>
<evidence type="ECO:0000313" key="1">
    <source>
        <dbReference type="EMBL" id="CDQ67063.1"/>
    </source>
</evidence>
<sequence>MTGRSSPFPHHNEGVSRRVRRELMRREPMKEPMDDFLDLFYLDYPVLFQALAMPPTMPDIMETAHMFFGNPDLSVVLKGVSRDIGMVPPSLPPMGNVSRSMSRAGAMTWGPSVPPPLDDPIDVALGILSYLTLPRQWQAYSQLFVEIVHEAWIMEDLAKIQKLSAGLGKMVDMAMVLSQHPPLQVAQRVEHMVRQLSAEVARIIYSDPNNGSNITIQFLTAFNDILADNLEEVSDITSQINAIIQNILSSLSRPEAYMSLAPYMMALDQTIAVFTSYLPTDSLMYLNTSGQMVKGFALLVSHPRDMKNMMKATSMLSASLDHLLASDSETTLPDRKPIQSITHPLFLNSALATHTLFNLSAASHNFSSPHEKEAMINQTFLALVAFLPEDQRIYVLPLESVLLAALSGVSNTAQIPPSFLGISKQVTMSILTMLNLTNTPTGYQGDSAGATVQVLFRVSQQVSTSLWQGLSMPQSAVHVPSALASLNQAAMAVAPLMPDGSEHYFNVSLHVLHITAMAINYTTTTGDIAGAMAVISSSVQSLLVSLSSYPSLQTAGSIIGDLEHAIQKMLQVLRSGRGPLAQTADITQLLLHNVQGLLGLANTSMEASVVRLVLAAAKMNTGHLLMMNETNWTHKLSMVLTDISNRVPEDFPYAPFIKNITMGLATESQVNLHLLLQTIQLGSELFSSSWSDGNFSNILVYLTSKVCALEDMDSIQQVMQALSLGPGFLCETAMPILQAFHIMTRSLAQDSSDLFEALFETFIGDPNTYNVNINWTSALTQTLGLNISSLKSLNINMTSPGVVKMSELLRNKTAFALEVHHYTDIPPEILHLLMETTMPNSNFQILAWLANMHHCRDPTSLQMNSTEQLLFQVFCNLPINQWYNFVVIVARYVHMENVIYRVCVCVCVTCHLQFYSTTS</sequence>
<name>A0A060WID3_ONCMY</name>
<reference evidence="1" key="1">
    <citation type="journal article" date="2014" name="Nat. Commun.">
        <title>The rainbow trout genome provides novel insights into evolution after whole-genome duplication in vertebrates.</title>
        <authorList>
            <person name="Berthelot C."/>
            <person name="Brunet F."/>
            <person name="Chalopin D."/>
            <person name="Juanchich A."/>
            <person name="Bernard M."/>
            <person name="Noel B."/>
            <person name="Bento P."/>
            <person name="Da Silva C."/>
            <person name="Labadie K."/>
            <person name="Alberti A."/>
            <person name="Aury J.M."/>
            <person name="Louis A."/>
            <person name="Dehais P."/>
            <person name="Bardou P."/>
            <person name="Montfort J."/>
            <person name="Klopp C."/>
            <person name="Cabau C."/>
            <person name="Gaspin C."/>
            <person name="Thorgaard G.H."/>
            <person name="Boussaha M."/>
            <person name="Quillet E."/>
            <person name="Guyomard R."/>
            <person name="Galiana D."/>
            <person name="Bobe J."/>
            <person name="Volff J.N."/>
            <person name="Genet C."/>
            <person name="Wincker P."/>
            <person name="Jaillon O."/>
            <person name="Roest Crollius H."/>
            <person name="Guiguen Y."/>
        </authorList>
    </citation>
    <scope>NUCLEOTIDE SEQUENCE [LARGE SCALE GENOMIC DNA]</scope>
</reference>